<feature type="compositionally biased region" description="Basic and acidic residues" evidence="2">
    <location>
        <begin position="1431"/>
        <end position="1448"/>
    </location>
</feature>
<feature type="compositionally biased region" description="Acidic residues" evidence="2">
    <location>
        <begin position="1587"/>
        <end position="1596"/>
    </location>
</feature>
<feature type="compositionally biased region" description="Basic and acidic residues" evidence="2">
    <location>
        <begin position="1387"/>
        <end position="1396"/>
    </location>
</feature>
<feature type="region of interest" description="Disordered" evidence="2">
    <location>
        <begin position="1689"/>
        <end position="1791"/>
    </location>
</feature>
<name>A0ABN8R4B8_9CNID</name>
<feature type="compositionally biased region" description="Basic and acidic residues" evidence="2">
    <location>
        <begin position="644"/>
        <end position="658"/>
    </location>
</feature>
<feature type="compositionally biased region" description="Acidic residues" evidence="2">
    <location>
        <begin position="565"/>
        <end position="603"/>
    </location>
</feature>
<protein>
    <submittedName>
        <fullName evidence="4">Uncharacterized protein</fullName>
    </submittedName>
</protein>
<evidence type="ECO:0000313" key="5">
    <source>
        <dbReference type="Proteomes" id="UP001159405"/>
    </source>
</evidence>
<feature type="compositionally biased region" description="Basic and acidic residues" evidence="2">
    <location>
        <begin position="1633"/>
        <end position="1650"/>
    </location>
</feature>
<feature type="compositionally biased region" description="Polar residues" evidence="2">
    <location>
        <begin position="1257"/>
        <end position="1269"/>
    </location>
</feature>
<feature type="signal peptide" evidence="3">
    <location>
        <begin position="1"/>
        <end position="21"/>
    </location>
</feature>
<gene>
    <name evidence="4" type="ORF">PLOB_00013961</name>
</gene>
<feature type="compositionally biased region" description="Polar residues" evidence="2">
    <location>
        <begin position="1741"/>
        <end position="1760"/>
    </location>
</feature>
<evidence type="ECO:0000256" key="2">
    <source>
        <dbReference type="SAM" id="MobiDB-lite"/>
    </source>
</evidence>
<feature type="region of interest" description="Disordered" evidence="2">
    <location>
        <begin position="1349"/>
        <end position="1455"/>
    </location>
</feature>
<evidence type="ECO:0000256" key="1">
    <source>
        <dbReference type="SAM" id="Coils"/>
    </source>
</evidence>
<feature type="region of interest" description="Disordered" evidence="2">
    <location>
        <begin position="1581"/>
        <end position="1656"/>
    </location>
</feature>
<feature type="compositionally biased region" description="Polar residues" evidence="2">
    <location>
        <begin position="1365"/>
        <end position="1377"/>
    </location>
</feature>
<feature type="compositionally biased region" description="Basic residues" evidence="2">
    <location>
        <begin position="1665"/>
        <end position="1679"/>
    </location>
</feature>
<feature type="compositionally biased region" description="Basic and acidic residues" evidence="2">
    <location>
        <begin position="40"/>
        <end position="73"/>
    </location>
</feature>
<accession>A0ABN8R4B8</accession>
<feature type="region of interest" description="Disordered" evidence="2">
    <location>
        <begin position="1665"/>
        <end position="1684"/>
    </location>
</feature>
<feature type="region of interest" description="Disordered" evidence="2">
    <location>
        <begin position="561"/>
        <end position="658"/>
    </location>
</feature>
<proteinExistence type="predicted"/>
<feature type="compositionally biased region" description="Basic and acidic residues" evidence="2">
    <location>
        <begin position="954"/>
        <end position="963"/>
    </location>
</feature>
<evidence type="ECO:0000313" key="4">
    <source>
        <dbReference type="EMBL" id="CAH3173176.1"/>
    </source>
</evidence>
<keyword evidence="3" id="KW-0732">Signal</keyword>
<feature type="non-terminal residue" evidence="4">
    <location>
        <position position="2033"/>
    </location>
</feature>
<reference evidence="4 5" key="1">
    <citation type="submission" date="2022-05" db="EMBL/GenBank/DDBJ databases">
        <authorList>
            <consortium name="Genoscope - CEA"/>
            <person name="William W."/>
        </authorList>
    </citation>
    <scope>NUCLEOTIDE SEQUENCE [LARGE SCALE GENOMIC DNA]</scope>
</reference>
<dbReference type="EMBL" id="CALNXK010000179">
    <property type="protein sequence ID" value="CAH3173176.1"/>
    <property type="molecule type" value="Genomic_DNA"/>
</dbReference>
<feature type="region of interest" description="Disordered" evidence="2">
    <location>
        <begin position="1257"/>
        <end position="1291"/>
    </location>
</feature>
<feature type="region of interest" description="Disordered" evidence="2">
    <location>
        <begin position="38"/>
        <end position="73"/>
    </location>
</feature>
<feature type="compositionally biased region" description="Basic and acidic residues" evidence="2">
    <location>
        <begin position="341"/>
        <end position="355"/>
    </location>
</feature>
<keyword evidence="5" id="KW-1185">Reference proteome</keyword>
<feature type="compositionally biased region" description="Basic residues" evidence="2">
    <location>
        <begin position="1609"/>
        <end position="1618"/>
    </location>
</feature>
<evidence type="ECO:0000256" key="3">
    <source>
        <dbReference type="SAM" id="SignalP"/>
    </source>
</evidence>
<feature type="compositionally biased region" description="Basic and acidic residues" evidence="2">
    <location>
        <begin position="1722"/>
        <end position="1740"/>
    </location>
</feature>
<feature type="coiled-coil region" evidence="1">
    <location>
        <begin position="105"/>
        <end position="132"/>
    </location>
</feature>
<feature type="region of interest" description="Disordered" evidence="2">
    <location>
        <begin position="942"/>
        <end position="963"/>
    </location>
</feature>
<feature type="chain" id="PRO_5047082757" evidence="3">
    <location>
        <begin position="22"/>
        <end position="2033"/>
    </location>
</feature>
<comment type="caution">
    <text evidence="4">The sequence shown here is derived from an EMBL/GenBank/DDBJ whole genome shotgun (WGS) entry which is preliminary data.</text>
</comment>
<keyword evidence="1" id="KW-0175">Coiled coil</keyword>
<dbReference type="Proteomes" id="UP001159405">
    <property type="component" value="Unassembled WGS sequence"/>
</dbReference>
<sequence>MKKRIYLLFILCVTSPTTISADEVETKADNMAEAIAQQNKKVEEESKAMEKAIDEKGKQVDTKEQEDKFEKASEKVDAMGNAADKKFEQKASLVDKLGNEGSDAIENQAKKVETLSNQADLAEDNASKLVDKIGKNIEQDTDSTSPKARMSISYTLQLPREPHAEQMIQRMSAYQNQIKSNQEAEKTYPWPFRQELQGNNPNVQETQDDRISDMSLKPFSEGYAAAENDAMSSEGYNPQNMRSTLKKIVYLPHLRLPYSSRHRQHHHHHVHQYQAGFSRGPEKIPFAKPTSRSSDLGLLVLPTDGQKQLPEDIRTQMEDDEMLRNAAKQTFTGASNDDEQENMKEELRKNDAESDMERKWMKINAIGTPEMFMHWSHPGKKLASIGQQEVSIVSPGEVDLLQTEYPDYPKPKALGGDFPGKIKFKPRRKLNHNIYKETYHILLKRGSRPTNHVIVRMPTKRTGDKIEPSKVVVFPDSAVKGTDTRNMQIKEFHPQEGKGKWLAVHIPDHMPYPRKKIKIIASINAAKDLEKVVGPTKETLAMEIQSLLGINEENLQKMIAKGNSDDENEGDDEDDEEEEENDDDNDDDDDEGDVTGDPLDDEPMSSKCDDSNSVSASKHKKKCRPLGKDKSAKTTSFGSGLGDQVKENDDDKKPKLHVEQPEGFELRWEDLINNFKNFSVKRKKKICKLFALQNDMCERVTRRRKHSFKRKLKHYLLKMLRKFLKKNKSEFEDYLSTRLKDALTGRIQPSEDGLLHIYDKNSGKMNMEDFLKDLNDGTPPQLGTTADETRLALPQSNLNPMALTMDDNTINGNVFRVTPQTNSEKLTTEEAPDQSTPDAVSALNNIIHPLLNDQDNNMDERLQTKILQEELSHVNAEQEEQERQRKKDASLNDRLMYMFKLQNLANHKLETTDANGEIGGQPISIVNPHQVSLMQMDLPDKNPDIPLLTSSSSKESETSAKARTRIKDLPFRRKPPFTRRVVYRPRLSPVGSSRILESWAIRGCLFTIRLKVIFLASIHCLNFLTAEEQGNQRKNIKLLFVPADVIVSLRKNLTAKDLLGGLNIGSTGQATQRWTPVRLPGDKTRSFEIRLNPRTAHKLNLSFRHFRIGRGHGLLLELKNVSLSTLQKNVLDKLVEFYKNCGSRRRAHNSMMHRLRRPVLPFMPHSLVVPGDVPLLRRIQNALERFFPRRHDGSVEVVQHKDSNGAVHFLPFDEVRREVDNLLKRTIANKDCIKISTDALTRALQAFRSQNNNNTNEISATSVLNNKSTGKGDRGNVAGDSQDANNEDEEDGNIVSFARNLASLDSDRRNKVNFTSGVNVPNDAAPSSMASVLAKLRRAIRLFLASYKGNQSLPSSDKDHGSPVSVGSQNKTKTRVSNILKAISSDESEKKNENRNKQQLGFDLSEATNRIKVMSSDKTDNKNNKSSSIHDNSRQHAEPVKIKTDDMSAGKADTGTSLMEVKKDVSKVAQNSTSSAHEFEAHDYSSLKLSNANIEGLLRLIQALKKAKSLRKNKPGEVFMGNSKGTETINKMESSKVGRYKRPHKYKHRNKARVKDRYNIKQQSVVFHFKPKSMRHKMHTRFKDGHDDDEDQVDEGGSEKYIGKGSFTKPHRKLNRKPQIKETTLEDEDDYDGKENDIHKQVDDYPTEERETYEENDDRLLRKMRHSRKHVHASRKSPKLRVVVYDDDEDEKELHNDMWQNSESEEFAEKLHQDDNEAITESPDKTSDGSDTALYRDDQNNRQLEQGETTSEQTSNSDSDVQYLADSIGTDENRQLGESQETEVPNLEPYLKKHYDDEEGEESEEIKMFNNQDDKFGNEMEKRISKASNQDDALLNAQVNPLDNVEDKVPGIIRMHNLPFTIQEDSNSEDTSLLKGQRKGDSLGTQQTLVPGRIPSVVPFMPSSQPMAMTSFTPTASQGIDLSPNVVMPAEQTTVIPATGELPQMAGGSPIGRPDIAAFSRVNYQPSMASQMNSMMPQMPYPQFNSMMPMQPGVPNIATPWTPEMQPGQIRGYISGRSKVNATSGVKRRQASK</sequence>
<organism evidence="4 5">
    <name type="scientific">Porites lobata</name>
    <dbReference type="NCBI Taxonomy" id="104759"/>
    <lineage>
        <taxon>Eukaryota</taxon>
        <taxon>Metazoa</taxon>
        <taxon>Cnidaria</taxon>
        <taxon>Anthozoa</taxon>
        <taxon>Hexacorallia</taxon>
        <taxon>Scleractinia</taxon>
        <taxon>Fungiina</taxon>
        <taxon>Poritidae</taxon>
        <taxon>Porites</taxon>
    </lineage>
</organism>
<feature type="region of interest" description="Disordered" evidence="2">
    <location>
        <begin position="1866"/>
        <end position="1887"/>
    </location>
</feature>
<feature type="region of interest" description="Disordered" evidence="2">
    <location>
        <begin position="331"/>
        <end position="355"/>
    </location>
</feature>